<gene>
    <name evidence="1" type="ORF">PHMEG_0009695</name>
</gene>
<dbReference type="EMBL" id="NBNE01000921">
    <property type="protein sequence ID" value="OWZ16511.1"/>
    <property type="molecule type" value="Genomic_DNA"/>
</dbReference>
<reference evidence="2" key="1">
    <citation type="submission" date="2017-03" db="EMBL/GenBank/DDBJ databases">
        <title>Phytopthora megakarya and P. palmivora, two closely related causual agents of cacao black pod achieved similar genome size and gene model numbers by different mechanisms.</title>
        <authorList>
            <person name="Ali S."/>
            <person name="Shao J."/>
            <person name="Larry D.J."/>
            <person name="Kronmiller B."/>
            <person name="Shen D."/>
            <person name="Strem M.D."/>
            <person name="Melnick R.L."/>
            <person name="Guiltinan M.J."/>
            <person name="Tyler B.M."/>
            <person name="Meinhardt L.W."/>
            <person name="Bailey B.A."/>
        </authorList>
    </citation>
    <scope>NUCLEOTIDE SEQUENCE [LARGE SCALE GENOMIC DNA]</scope>
    <source>
        <strain evidence="2">zdho120</strain>
    </source>
</reference>
<dbReference type="AlphaFoldDB" id="A0A225WFL7"/>
<name>A0A225WFL7_9STRA</name>
<organism evidence="1 2">
    <name type="scientific">Phytophthora megakarya</name>
    <dbReference type="NCBI Taxonomy" id="4795"/>
    <lineage>
        <taxon>Eukaryota</taxon>
        <taxon>Sar</taxon>
        <taxon>Stramenopiles</taxon>
        <taxon>Oomycota</taxon>
        <taxon>Peronosporomycetes</taxon>
        <taxon>Peronosporales</taxon>
        <taxon>Peronosporaceae</taxon>
        <taxon>Phytophthora</taxon>
    </lineage>
</organism>
<evidence type="ECO:0000313" key="1">
    <source>
        <dbReference type="EMBL" id="OWZ16511.1"/>
    </source>
</evidence>
<protein>
    <submittedName>
        <fullName evidence="1">Uncharacterized protein</fullName>
    </submittedName>
</protein>
<comment type="caution">
    <text evidence="1">The sequence shown here is derived from an EMBL/GenBank/DDBJ whole genome shotgun (WGS) entry which is preliminary data.</text>
</comment>
<keyword evidence="2" id="KW-1185">Reference proteome</keyword>
<accession>A0A225WFL7</accession>
<sequence>MCATSPNTRSGIGYRNITRLAYFSVLQLPDKGNTQQNNHPLSYLDEAQDPFKRTHNISISKILSLHTKESDVFRFVEELSADWTHQNLVFLDEVSFDKKDMFTLREAQYVNTPVLTRFGSQFTVTPNSFIICEFIFRYVKRSSQGLYSGSSGRDLTLFAADTFQRFKDFNMREVFQHGGWKQQKYFDPVVDLYIEKHGPCNVNECTQDELEFKEIE</sequence>
<proteinExistence type="predicted"/>
<dbReference type="OrthoDB" id="79420at2759"/>
<evidence type="ECO:0000313" key="2">
    <source>
        <dbReference type="Proteomes" id="UP000198211"/>
    </source>
</evidence>
<dbReference type="STRING" id="4795.A0A225WFL7"/>
<dbReference type="Proteomes" id="UP000198211">
    <property type="component" value="Unassembled WGS sequence"/>
</dbReference>